<dbReference type="PROSITE" id="PS50011">
    <property type="entry name" value="PROTEIN_KINASE_DOM"/>
    <property type="match status" value="1"/>
</dbReference>
<comment type="catalytic activity">
    <reaction evidence="7">
        <text>L-threonyl-[protein] + ATP = O-phospho-L-threonyl-[protein] + ADP + H(+)</text>
        <dbReference type="Rhea" id="RHEA:46608"/>
        <dbReference type="Rhea" id="RHEA-COMP:11060"/>
        <dbReference type="Rhea" id="RHEA-COMP:11605"/>
        <dbReference type="ChEBI" id="CHEBI:15378"/>
        <dbReference type="ChEBI" id="CHEBI:30013"/>
        <dbReference type="ChEBI" id="CHEBI:30616"/>
        <dbReference type="ChEBI" id="CHEBI:61977"/>
        <dbReference type="ChEBI" id="CHEBI:456216"/>
        <dbReference type="EC" id="2.7.11.1"/>
    </reaction>
</comment>
<dbReference type="Pfam" id="PF00069">
    <property type="entry name" value="Pkinase"/>
    <property type="match status" value="1"/>
</dbReference>
<evidence type="ECO:0000256" key="7">
    <source>
        <dbReference type="ARBA" id="ARBA00047899"/>
    </source>
</evidence>
<dbReference type="InterPro" id="IPR000719">
    <property type="entry name" value="Prot_kinase_dom"/>
</dbReference>
<evidence type="ECO:0000259" key="9">
    <source>
        <dbReference type="PROSITE" id="PS50011"/>
    </source>
</evidence>
<dbReference type="InterPro" id="IPR011009">
    <property type="entry name" value="Kinase-like_dom_sf"/>
</dbReference>
<proteinExistence type="inferred from homology"/>
<evidence type="ECO:0000313" key="11">
    <source>
        <dbReference type="Proteomes" id="UP001633002"/>
    </source>
</evidence>
<comment type="caution">
    <text evidence="10">The sequence shown here is derived from an EMBL/GenBank/DDBJ whole genome shotgun (WGS) entry which is preliminary data.</text>
</comment>
<dbReference type="FunFam" id="1.10.510.10:FF:000108">
    <property type="entry name" value="L-type lectin-domain containing receptor kinase S.4"/>
    <property type="match status" value="1"/>
</dbReference>
<keyword evidence="11" id="KW-1185">Reference proteome</keyword>
<name>A0ABD3HQY1_9MARC</name>
<comment type="similarity">
    <text evidence="1">In the N-terminal section; belongs to the leguminous lectin family.</text>
</comment>
<evidence type="ECO:0000256" key="3">
    <source>
        <dbReference type="ARBA" id="ARBA00022527"/>
    </source>
</evidence>
<keyword evidence="6" id="KW-0067">ATP-binding</keyword>
<evidence type="ECO:0000256" key="2">
    <source>
        <dbReference type="ARBA" id="ARBA00010217"/>
    </source>
</evidence>
<dbReference type="InterPro" id="IPR050528">
    <property type="entry name" value="L-type_Lectin-RKs"/>
</dbReference>
<keyword evidence="3" id="KW-0723">Serine/threonine-protein kinase</keyword>
<reference evidence="10 11" key="1">
    <citation type="submission" date="2024-09" db="EMBL/GenBank/DDBJ databases">
        <title>Chromosome-scale assembly of Riccia sorocarpa.</title>
        <authorList>
            <person name="Paukszto L."/>
        </authorList>
    </citation>
    <scope>NUCLEOTIDE SEQUENCE [LARGE SCALE GENOMIC DNA]</scope>
    <source>
        <strain evidence="10">LP-2024</strain>
        <tissue evidence="10">Aerial parts of the thallus</tissue>
    </source>
</reference>
<organism evidence="10 11">
    <name type="scientific">Riccia sorocarpa</name>
    <dbReference type="NCBI Taxonomy" id="122646"/>
    <lineage>
        <taxon>Eukaryota</taxon>
        <taxon>Viridiplantae</taxon>
        <taxon>Streptophyta</taxon>
        <taxon>Embryophyta</taxon>
        <taxon>Marchantiophyta</taxon>
        <taxon>Marchantiopsida</taxon>
        <taxon>Marchantiidae</taxon>
        <taxon>Marchantiales</taxon>
        <taxon>Ricciaceae</taxon>
        <taxon>Riccia</taxon>
    </lineage>
</organism>
<dbReference type="Proteomes" id="UP001633002">
    <property type="component" value="Unassembled WGS sequence"/>
</dbReference>
<dbReference type="InterPro" id="IPR008271">
    <property type="entry name" value="Ser/Thr_kinase_AS"/>
</dbReference>
<evidence type="ECO:0000256" key="6">
    <source>
        <dbReference type="ARBA" id="ARBA00022840"/>
    </source>
</evidence>
<gene>
    <name evidence="10" type="ORF">R1sor_007599</name>
</gene>
<dbReference type="SMART" id="SM00220">
    <property type="entry name" value="S_TKc"/>
    <property type="match status" value="1"/>
</dbReference>
<evidence type="ECO:0000256" key="4">
    <source>
        <dbReference type="ARBA" id="ARBA00022741"/>
    </source>
</evidence>
<dbReference type="Gene3D" id="3.30.200.20">
    <property type="entry name" value="Phosphorylase Kinase, domain 1"/>
    <property type="match status" value="1"/>
</dbReference>
<dbReference type="EMBL" id="JBJQOH010000003">
    <property type="protein sequence ID" value="KAL3693948.1"/>
    <property type="molecule type" value="Genomic_DNA"/>
</dbReference>
<protein>
    <recommendedName>
        <fullName evidence="9">Protein kinase domain-containing protein</fullName>
    </recommendedName>
</protein>
<sequence length="325" mass="37244">MELEMGQLFSCFLKGVGWEQPELPLVLLMNTEELTLCFDSRQGEREFAAEVSTIGMLRHRNIVQLLSWCSESQGHYYLVCEYMPNGSLDRHLYPRTISQKAGKRFFLTWKERMKILRGIAAALHCLHEGWRQQVIHRDVKSSNVMLDDDLNAMLGDFGLARMSDHFRNPTTTCVAGTYGFIAPEVAMTGKYTVKSDVFSFGAVCLEVVCGRRVYDKTYPLDETLLVDFVWEKLSQGELLSVVDRRLEGEFKVEEVETVLLLGLLCSHPKPGERPTMQRVSEILAGSVELPPIPRIKPEGDHYAYPYQNEERRLFLSDSEIRIRPE</sequence>
<evidence type="ECO:0000256" key="1">
    <source>
        <dbReference type="ARBA" id="ARBA00008536"/>
    </source>
</evidence>
<dbReference type="Gene3D" id="1.10.510.10">
    <property type="entry name" value="Transferase(Phosphotransferase) domain 1"/>
    <property type="match status" value="1"/>
</dbReference>
<dbReference type="GO" id="GO:0004674">
    <property type="term" value="F:protein serine/threonine kinase activity"/>
    <property type="evidence" value="ECO:0007669"/>
    <property type="project" value="UniProtKB-KW"/>
</dbReference>
<evidence type="ECO:0000256" key="8">
    <source>
        <dbReference type="ARBA" id="ARBA00048679"/>
    </source>
</evidence>
<keyword evidence="5" id="KW-0808">Transferase</keyword>
<keyword evidence="5" id="KW-0418">Kinase</keyword>
<keyword evidence="4" id="KW-0547">Nucleotide-binding</keyword>
<comment type="similarity">
    <text evidence="2">In the C-terminal section; belongs to the protein kinase superfamily. Ser/Thr protein kinase family.</text>
</comment>
<feature type="domain" description="Protein kinase" evidence="9">
    <location>
        <begin position="1"/>
        <end position="283"/>
    </location>
</feature>
<comment type="catalytic activity">
    <reaction evidence="8">
        <text>L-seryl-[protein] + ATP = O-phospho-L-seryl-[protein] + ADP + H(+)</text>
        <dbReference type="Rhea" id="RHEA:17989"/>
        <dbReference type="Rhea" id="RHEA-COMP:9863"/>
        <dbReference type="Rhea" id="RHEA-COMP:11604"/>
        <dbReference type="ChEBI" id="CHEBI:15378"/>
        <dbReference type="ChEBI" id="CHEBI:29999"/>
        <dbReference type="ChEBI" id="CHEBI:30616"/>
        <dbReference type="ChEBI" id="CHEBI:83421"/>
        <dbReference type="ChEBI" id="CHEBI:456216"/>
        <dbReference type="EC" id="2.7.11.1"/>
    </reaction>
</comment>
<dbReference type="AlphaFoldDB" id="A0ABD3HQY1"/>
<evidence type="ECO:0000313" key="10">
    <source>
        <dbReference type="EMBL" id="KAL3693948.1"/>
    </source>
</evidence>
<evidence type="ECO:0000256" key="5">
    <source>
        <dbReference type="ARBA" id="ARBA00022777"/>
    </source>
</evidence>
<dbReference type="SUPFAM" id="SSF56112">
    <property type="entry name" value="Protein kinase-like (PK-like)"/>
    <property type="match status" value="1"/>
</dbReference>
<dbReference type="GO" id="GO:0005524">
    <property type="term" value="F:ATP binding"/>
    <property type="evidence" value="ECO:0007669"/>
    <property type="project" value="UniProtKB-KW"/>
</dbReference>
<accession>A0ABD3HQY1</accession>
<dbReference type="PANTHER" id="PTHR27007">
    <property type="match status" value="1"/>
</dbReference>
<dbReference type="PROSITE" id="PS00108">
    <property type="entry name" value="PROTEIN_KINASE_ST"/>
    <property type="match status" value="1"/>
</dbReference>